<keyword evidence="7" id="KW-1185">Reference proteome</keyword>
<protein>
    <submittedName>
        <fullName evidence="6">LacI family DNA-binding transcriptional regulator</fullName>
    </submittedName>
</protein>
<dbReference type="SMART" id="SM00354">
    <property type="entry name" value="HTH_LACI"/>
    <property type="match status" value="1"/>
</dbReference>
<dbReference type="InterPro" id="IPR010982">
    <property type="entry name" value="Lambda_DNA-bd_dom_sf"/>
</dbReference>
<evidence type="ECO:0000313" key="7">
    <source>
        <dbReference type="Proteomes" id="UP001597145"/>
    </source>
</evidence>
<dbReference type="PANTHER" id="PTHR30146:SF138">
    <property type="entry name" value="TRANSCRIPTIONAL REGULATORY PROTEIN"/>
    <property type="match status" value="1"/>
</dbReference>
<evidence type="ECO:0000313" key="6">
    <source>
        <dbReference type="EMBL" id="MFD1531239.1"/>
    </source>
</evidence>
<evidence type="ECO:0000256" key="2">
    <source>
        <dbReference type="ARBA" id="ARBA00023125"/>
    </source>
</evidence>
<name>A0ABW4FMU3_9PSEU</name>
<dbReference type="PANTHER" id="PTHR30146">
    <property type="entry name" value="LACI-RELATED TRANSCRIPTIONAL REPRESSOR"/>
    <property type="match status" value="1"/>
</dbReference>
<keyword evidence="2 6" id="KW-0238">DNA-binding</keyword>
<dbReference type="EMBL" id="JBHUCP010000010">
    <property type="protein sequence ID" value="MFD1531239.1"/>
    <property type="molecule type" value="Genomic_DNA"/>
</dbReference>
<evidence type="ECO:0000256" key="1">
    <source>
        <dbReference type="ARBA" id="ARBA00023015"/>
    </source>
</evidence>
<gene>
    <name evidence="6" type="ORF">ACFSCY_17525</name>
</gene>
<dbReference type="Gene3D" id="1.10.260.40">
    <property type="entry name" value="lambda repressor-like DNA-binding domains"/>
    <property type="match status" value="1"/>
</dbReference>
<dbReference type="Proteomes" id="UP001597145">
    <property type="component" value="Unassembled WGS sequence"/>
</dbReference>
<dbReference type="Gene3D" id="3.40.50.2300">
    <property type="match status" value="2"/>
</dbReference>
<dbReference type="PROSITE" id="PS00356">
    <property type="entry name" value="HTH_LACI_1"/>
    <property type="match status" value="1"/>
</dbReference>
<dbReference type="InterPro" id="IPR028082">
    <property type="entry name" value="Peripla_BP_I"/>
</dbReference>
<dbReference type="GO" id="GO:0003677">
    <property type="term" value="F:DNA binding"/>
    <property type="evidence" value="ECO:0007669"/>
    <property type="project" value="UniProtKB-KW"/>
</dbReference>
<dbReference type="SUPFAM" id="SSF47413">
    <property type="entry name" value="lambda repressor-like DNA-binding domains"/>
    <property type="match status" value="1"/>
</dbReference>
<feature type="domain" description="HTH cro/C1-type" evidence="5">
    <location>
        <begin position="6"/>
        <end position="42"/>
    </location>
</feature>
<keyword evidence="1" id="KW-0805">Transcription regulation</keyword>
<dbReference type="PROSITE" id="PS50943">
    <property type="entry name" value="HTH_CROC1"/>
    <property type="match status" value="1"/>
</dbReference>
<accession>A0ABW4FMU3</accession>
<dbReference type="PROSITE" id="PS50932">
    <property type="entry name" value="HTH_LACI_2"/>
    <property type="match status" value="1"/>
</dbReference>
<dbReference type="SUPFAM" id="SSF53822">
    <property type="entry name" value="Periplasmic binding protein-like I"/>
    <property type="match status" value="1"/>
</dbReference>
<dbReference type="InterPro" id="IPR046335">
    <property type="entry name" value="LacI/GalR-like_sensor"/>
</dbReference>
<dbReference type="RefSeq" id="WP_343973633.1">
    <property type="nucleotide sequence ID" value="NZ_BAAAJG010000004.1"/>
</dbReference>
<evidence type="ECO:0000259" key="4">
    <source>
        <dbReference type="PROSITE" id="PS50932"/>
    </source>
</evidence>
<dbReference type="CDD" id="cd01392">
    <property type="entry name" value="HTH_LacI"/>
    <property type="match status" value="1"/>
</dbReference>
<dbReference type="InterPro" id="IPR000843">
    <property type="entry name" value="HTH_LacI"/>
</dbReference>
<comment type="caution">
    <text evidence="6">The sequence shown here is derived from an EMBL/GenBank/DDBJ whole genome shotgun (WGS) entry which is preliminary data.</text>
</comment>
<organism evidence="6 7">
    <name type="scientific">Pseudonocardia aurantiaca</name>
    <dbReference type="NCBI Taxonomy" id="75290"/>
    <lineage>
        <taxon>Bacteria</taxon>
        <taxon>Bacillati</taxon>
        <taxon>Actinomycetota</taxon>
        <taxon>Actinomycetes</taxon>
        <taxon>Pseudonocardiales</taxon>
        <taxon>Pseudonocardiaceae</taxon>
        <taxon>Pseudonocardia</taxon>
    </lineage>
</organism>
<feature type="domain" description="HTH lacI-type" evidence="4">
    <location>
        <begin position="5"/>
        <end position="59"/>
    </location>
</feature>
<reference evidence="7" key="1">
    <citation type="journal article" date="2019" name="Int. J. Syst. Evol. Microbiol.">
        <title>The Global Catalogue of Microorganisms (GCM) 10K type strain sequencing project: providing services to taxonomists for standard genome sequencing and annotation.</title>
        <authorList>
            <consortium name="The Broad Institute Genomics Platform"/>
            <consortium name="The Broad Institute Genome Sequencing Center for Infectious Disease"/>
            <person name="Wu L."/>
            <person name="Ma J."/>
        </authorList>
    </citation>
    <scope>NUCLEOTIDE SEQUENCE [LARGE SCALE GENOMIC DNA]</scope>
    <source>
        <strain evidence="7">JCM 12165</strain>
    </source>
</reference>
<dbReference type="InterPro" id="IPR001387">
    <property type="entry name" value="Cro/C1-type_HTH"/>
</dbReference>
<dbReference type="Pfam" id="PF13377">
    <property type="entry name" value="Peripla_BP_3"/>
    <property type="match status" value="1"/>
</dbReference>
<evidence type="ECO:0000259" key="5">
    <source>
        <dbReference type="PROSITE" id="PS50943"/>
    </source>
</evidence>
<evidence type="ECO:0000256" key="3">
    <source>
        <dbReference type="ARBA" id="ARBA00023163"/>
    </source>
</evidence>
<keyword evidence="3" id="KW-0804">Transcription</keyword>
<dbReference type="CDD" id="cd06267">
    <property type="entry name" value="PBP1_LacI_sugar_binding-like"/>
    <property type="match status" value="1"/>
</dbReference>
<sequence length="332" mass="34632">MRQSVTISDVAARAGVSPTTVSHALSGRRSVSAATLARVRQAADELGYRPSPVASSLRTKRTHMVGLIVPDIANPFYPAVARGLHDVIAADGYYTIIGSTDGQRDTELGFLDGMVRRSVDGIVMFSFAIEEKDLTKVVPARTPLVVATGNLPSGHDRVGTDDAGGSEAATRHLLAQGITEIAFVSGPKGNGPGDRRLAGYTQAMLAAGLAPAEADIVRSDYTVAGGREVVGELLGRRRPPRAVVCANDLIAIGALEAAQAAGVPVPTALAVIGFDDIDAASLVAPPLTTVANPAYEFGRQTGQLLLDRLLDRYDGPPRTVVVPTRLVVRATA</sequence>
<dbReference type="Pfam" id="PF00356">
    <property type="entry name" value="LacI"/>
    <property type="match status" value="1"/>
</dbReference>
<proteinExistence type="predicted"/>